<dbReference type="PANTHER" id="PTHR35561:SF1">
    <property type="entry name" value="RNA 2',3'-CYCLIC PHOSPHODIESTERASE"/>
    <property type="match status" value="1"/>
</dbReference>
<feature type="active site" description="Proton donor" evidence="2">
    <location>
        <position position="44"/>
    </location>
</feature>
<dbReference type="Pfam" id="PF02834">
    <property type="entry name" value="LigT_PEase"/>
    <property type="match status" value="1"/>
</dbReference>
<comment type="function">
    <text evidence="2">Hydrolyzes RNA 2',3'-cyclic phosphodiester to an RNA 2'-phosphomonoester.</text>
</comment>
<dbReference type="InterPro" id="IPR014051">
    <property type="entry name" value="Phosphoesterase_HXTX"/>
</dbReference>
<evidence type="ECO:0000313" key="5">
    <source>
        <dbReference type="Proteomes" id="UP000177407"/>
    </source>
</evidence>
<feature type="short sequence motif" description="HXTX 1" evidence="2">
    <location>
        <begin position="44"/>
        <end position="47"/>
    </location>
</feature>
<dbReference type="EMBL" id="MFGA01000008">
    <property type="protein sequence ID" value="OGF21341.1"/>
    <property type="molecule type" value="Genomic_DNA"/>
</dbReference>
<dbReference type="PANTHER" id="PTHR35561">
    <property type="entry name" value="RNA 2',3'-CYCLIC PHOSPHODIESTERASE"/>
    <property type="match status" value="1"/>
</dbReference>
<comment type="caution">
    <text evidence="2">Lacks conserved residue(s) required for the propagation of feature annotation.</text>
</comment>
<dbReference type="AlphaFoldDB" id="A0A1F5S4X9"/>
<dbReference type="SUPFAM" id="SSF55144">
    <property type="entry name" value="LigT-like"/>
    <property type="match status" value="1"/>
</dbReference>
<accession>A0A1F5S4X9</accession>
<comment type="similarity">
    <text evidence="2">Belongs to the 2H phosphoesterase superfamily. ThpR family.</text>
</comment>
<dbReference type="EC" id="3.1.4.58" evidence="2"/>
<dbReference type="NCBIfam" id="TIGR02258">
    <property type="entry name" value="2_5_ligase"/>
    <property type="match status" value="1"/>
</dbReference>
<feature type="domain" description="Phosphoesterase HXTX" evidence="3">
    <location>
        <begin position="10"/>
        <end position="94"/>
    </location>
</feature>
<dbReference type="InterPro" id="IPR004175">
    <property type="entry name" value="RNA_CPDase"/>
</dbReference>
<comment type="catalytic activity">
    <reaction evidence="2">
        <text>a 3'-end 2',3'-cyclophospho-ribonucleotide-RNA + H2O = a 3'-end 2'-phospho-ribonucleotide-RNA + H(+)</text>
        <dbReference type="Rhea" id="RHEA:11828"/>
        <dbReference type="Rhea" id="RHEA-COMP:10464"/>
        <dbReference type="Rhea" id="RHEA-COMP:17353"/>
        <dbReference type="ChEBI" id="CHEBI:15377"/>
        <dbReference type="ChEBI" id="CHEBI:15378"/>
        <dbReference type="ChEBI" id="CHEBI:83064"/>
        <dbReference type="ChEBI" id="CHEBI:173113"/>
        <dbReference type="EC" id="3.1.4.58"/>
    </reaction>
</comment>
<dbReference type="Proteomes" id="UP000177407">
    <property type="component" value="Unassembled WGS sequence"/>
</dbReference>
<keyword evidence="4" id="KW-0436">Ligase</keyword>
<dbReference type="GO" id="GO:0008664">
    <property type="term" value="F:RNA 2',3'-cyclic 3'-phosphodiesterase activity"/>
    <property type="evidence" value="ECO:0007669"/>
    <property type="project" value="UniProtKB-EC"/>
</dbReference>
<evidence type="ECO:0000256" key="2">
    <source>
        <dbReference type="HAMAP-Rule" id="MF_01940"/>
    </source>
</evidence>
<dbReference type="GO" id="GO:0004113">
    <property type="term" value="F:2',3'-cyclic-nucleotide 3'-phosphodiesterase activity"/>
    <property type="evidence" value="ECO:0007669"/>
    <property type="project" value="InterPro"/>
</dbReference>
<comment type="caution">
    <text evidence="4">The sequence shown here is derived from an EMBL/GenBank/DDBJ whole genome shotgun (WGS) entry which is preliminary data.</text>
</comment>
<sequence>MTKRVFLAINLPDEIKKQIAESLEKFKKKNNTYDIRWIYPENYHLTLHFFGNLNKKQISLVEKGLDEVMENTPSLNLKTGSIGYLPNARDPRIIFIKIAETEMLHHLIEKIELTLENLHFPIDKKPWKGHLSIARIKNYIKCEKVCEGSLPSVSFEVKSVELMESHLDPGGSTYTVLKSFPLK</sequence>
<protein>
    <recommendedName>
        <fullName evidence="2">RNA 2',3'-cyclic phosphodiesterase</fullName>
        <shortName evidence="2">RNA 2',3'-CPDase</shortName>
        <ecNumber evidence="2">3.1.4.58</ecNumber>
    </recommendedName>
</protein>
<evidence type="ECO:0000313" key="4">
    <source>
        <dbReference type="EMBL" id="OGF21341.1"/>
    </source>
</evidence>
<evidence type="ECO:0000256" key="1">
    <source>
        <dbReference type="ARBA" id="ARBA00022801"/>
    </source>
</evidence>
<organism evidence="4 5">
    <name type="scientific">Candidatus Falkowbacteria bacterium RIFOXYA2_FULL_38_12</name>
    <dbReference type="NCBI Taxonomy" id="1797993"/>
    <lineage>
        <taxon>Bacteria</taxon>
        <taxon>Candidatus Falkowiibacteriota</taxon>
    </lineage>
</organism>
<reference evidence="4 5" key="1">
    <citation type="journal article" date="2016" name="Nat. Commun.">
        <title>Thousands of microbial genomes shed light on interconnected biogeochemical processes in an aquifer system.</title>
        <authorList>
            <person name="Anantharaman K."/>
            <person name="Brown C.T."/>
            <person name="Hug L.A."/>
            <person name="Sharon I."/>
            <person name="Castelle C.J."/>
            <person name="Probst A.J."/>
            <person name="Thomas B.C."/>
            <person name="Singh A."/>
            <person name="Wilkins M.J."/>
            <person name="Karaoz U."/>
            <person name="Brodie E.L."/>
            <person name="Williams K.H."/>
            <person name="Hubbard S.S."/>
            <person name="Banfield J.F."/>
        </authorList>
    </citation>
    <scope>NUCLEOTIDE SEQUENCE [LARGE SCALE GENOMIC DNA]</scope>
</reference>
<keyword evidence="1 2" id="KW-0378">Hydrolase</keyword>
<feature type="active site" description="Proton acceptor" evidence="2">
    <location>
        <position position="130"/>
    </location>
</feature>
<evidence type="ECO:0000259" key="3">
    <source>
        <dbReference type="Pfam" id="PF02834"/>
    </source>
</evidence>
<dbReference type="Gene3D" id="3.90.1140.10">
    <property type="entry name" value="Cyclic phosphodiesterase"/>
    <property type="match status" value="1"/>
</dbReference>
<gene>
    <name evidence="4" type="ORF">A2257_00985</name>
</gene>
<dbReference type="HAMAP" id="MF_01940">
    <property type="entry name" value="RNA_CPDase"/>
    <property type="match status" value="1"/>
</dbReference>
<dbReference type="GO" id="GO:0016874">
    <property type="term" value="F:ligase activity"/>
    <property type="evidence" value="ECO:0007669"/>
    <property type="project" value="UniProtKB-KW"/>
</dbReference>
<proteinExistence type="inferred from homology"/>
<dbReference type="InterPro" id="IPR009097">
    <property type="entry name" value="Cyclic_Pdiesterase"/>
</dbReference>
<name>A0A1F5S4X9_9BACT</name>